<feature type="transmembrane region" description="Helical" evidence="2">
    <location>
        <begin position="63"/>
        <end position="81"/>
    </location>
</feature>
<evidence type="ECO:0000256" key="2">
    <source>
        <dbReference type="SAM" id="Phobius"/>
    </source>
</evidence>
<feature type="compositionally biased region" description="Basic and acidic residues" evidence="1">
    <location>
        <begin position="87"/>
        <end position="96"/>
    </location>
</feature>
<dbReference type="EMBL" id="BGKI01000001">
    <property type="protein sequence ID" value="GBH33338.1"/>
    <property type="molecule type" value="Genomic_DNA"/>
</dbReference>
<proteinExistence type="predicted"/>
<accession>A0A2S2KPE6</accession>
<keyword evidence="4" id="KW-1185">Reference proteome</keyword>
<feature type="region of interest" description="Disordered" evidence="1">
    <location>
        <begin position="87"/>
        <end position="111"/>
    </location>
</feature>
<evidence type="ECO:0000256" key="1">
    <source>
        <dbReference type="SAM" id="MobiDB-lite"/>
    </source>
</evidence>
<dbReference type="AlphaFoldDB" id="A0A2S2KPE6"/>
<keyword evidence="2" id="KW-0472">Membrane</keyword>
<keyword evidence="2" id="KW-0812">Transmembrane</keyword>
<organism evidence="3 4">
    <name type="scientific">Nitrosopumilus zosterae</name>
    <dbReference type="NCBI Taxonomy" id="718286"/>
    <lineage>
        <taxon>Archaea</taxon>
        <taxon>Nitrososphaerota</taxon>
        <taxon>Nitrososphaeria</taxon>
        <taxon>Nitrosopumilales</taxon>
        <taxon>Nitrosopumilaceae</taxon>
        <taxon>Nitrosopumilus</taxon>
    </lineage>
</organism>
<name>A0A2S2KPE6_9ARCH</name>
<dbReference type="Proteomes" id="UP000245829">
    <property type="component" value="Unassembled WGS sequence"/>
</dbReference>
<reference evidence="3 4" key="1">
    <citation type="submission" date="2018-05" db="EMBL/GenBank/DDBJ databases">
        <title>genome sequencing of Nitrosopumilus sp. NM25.</title>
        <authorList>
            <person name="Mori K."/>
            <person name="Nakagawa T."/>
        </authorList>
    </citation>
    <scope>NUCLEOTIDE SEQUENCE [LARGE SCALE GENOMIC DNA]</scope>
    <source>
        <strain evidence="3 4">NM25</strain>
    </source>
</reference>
<evidence type="ECO:0000313" key="4">
    <source>
        <dbReference type="Proteomes" id="UP000245829"/>
    </source>
</evidence>
<sequence>MSDMRFIIIGIILVFAGFLVLGIFGHNFQAATLESDEFGTCYEYFDDKPPVKINCSFKIFEQTIFFGVIIGLIGAGIISLIKGVKGDWDNNVKPEDMVGPGGRQTDDSDKD</sequence>
<protein>
    <submittedName>
        <fullName evidence="3">Uncharacterized protein</fullName>
    </submittedName>
</protein>
<feature type="transmembrane region" description="Helical" evidence="2">
    <location>
        <begin position="6"/>
        <end position="25"/>
    </location>
</feature>
<gene>
    <name evidence="3" type="ORF">NZNM25_01290</name>
</gene>
<keyword evidence="2" id="KW-1133">Transmembrane helix</keyword>
<evidence type="ECO:0000313" key="3">
    <source>
        <dbReference type="EMBL" id="GBH33338.1"/>
    </source>
</evidence>
<comment type="caution">
    <text evidence="3">The sequence shown here is derived from an EMBL/GenBank/DDBJ whole genome shotgun (WGS) entry which is preliminary data.</text>
</comment>